<evidence type="ECO:0000256" key="5">
    <source>
        <dbReference type="ARBA" id="ARBA00022683"/>
    </source>
</evidence>
<keyword evidence="2" id="KW-0597">Phosphoprotein</keyword>
<dbReference type="GO" id="GO:0009401">
    <property type="term" value="P:phosphoenolpyruvate-dependent sugar phosphotransferase system"/>
    <property type="evidence" value="ECO:0007669"/>
    <property type="project" value="UniProtKB-KW"/>
</dbReference>
<feature type="domain" description="PTS EIIA type-2" evidence="6">
    <location>
        <begin position="2"/>
        <end position="148"/>
    </location>
</feature>
<comment type="caution">
    <text evidence="7">The sequence shown here is derived from an EMBL/GenBank/DDBJ whole genome shotgun (WGS) entry which is preliminary data.</text>
</comment>
<dbReference type="PANTHER" id="PTHR47738:SF2">
    <property type="entry name" value="PTS SYSTEM FRUCTOSE-LIKE EIIA COMPONENT"/>
    <property type="match status" value="1"/>
</dbReference>
<evidence type="ECO:0000256" key="4">
    <source>
        <dbReference type="ARBA" id="ARBA00022679"/>
    </source>
</evidence>
<dbReference type="PANTHER" id="PTHR47738">
    <property type="entry name" value="PTS SYSTEM FRUCTOSE-LIKE EIIA COMPONENT-RELATED"/>
    <property type="match status" value="1"/>
</dbReference>
<dbReference type="CDD" id="cd00211">
    <property type="entry name" value="PTS_IIA_fru"/>
    <property type="match status" value="1"/>
</dbReference>
<keyword evidence="1" id="KW-0813">Transport</keyword>
<evidence type="ECO:0000256" key="3">
    <source>
        <dbReference type="ARBA" id="ARBA00022597"/>
    </source>
</evidence>
<keyword evidence="4" id="KW-0808">Transferase</keyword>
<organism evidence="7 10">
    <name type="scientific">Pediococcus parvulus</name>
    <dbReference type="NCBI Taxonomy" id="54062"/>
    <lineage>
        <taxon>Bacteria</taxon>
        <taxon>Bacillati</taxon>
        <taxon>Bacillota</taxon>
        <taxon>Bacilli</taxon>
        <taxon>Lactobacillales</taxon>
        <taxon>Lactobacillaceae</taxon>
        <taxon>Pediococcus</taxon>
    </lineage>
</organism>
<dbReference type="AlphaFoldDB" id="A0AAP5TDD9"/>
<accession>A0AAP5TDD9</accession>
<evidence type="ECO:0000313" key="10">
    <source>
        <dbReference type="Proteomes" id="UP001275867"/>
    </source>
</evidence>
<protein>
    <submittedName>
        <fullName evidence="7">PTS sugar transporter subunit IIA</fullName>
    </submittedName>
</protein>
<evidence type="ECO:0000313" key="8">
    <source>
        <dbReference type="EMBL" id="OAD64791.1"/>
    </source>
</evidence>
<evidence type="ECO:0000313" key="7">
    <source>
        <dbReference type="EMBL" id="MDV7694556.1"/>
    </source>
</evidence>
<proteinExistence type="predicted"/>
<sequence>MKEFDLNNIFTDIPVSGNKDDALSKMAKLFAKEDGIDADELTQGFRAREQESTTGFGNGVAIPHSKINGLKQPVVGIVTFTKPIEWQSLDEKPVEIAIALIMPLDDPNKEHLTVLSKLARKLMDDEFIKELQDGRHDANSLYKVVTNAIDFES</sequence>
<keyword evidence="9" id="KW-1185">Reference proteome</keyword>
<dbReference type="RefSeq" id="WP_068805136.1">
    <property type="nucleotide sequence ID" value="NZ_CP158977.1"/>
</dbReference>
<evidence type="ECO:0000259" key="6">
    <source>
        <dbReference type="PROSITE" id="PS51094"/>
    </source>
</evidence>
<dbReference type="InterPro" id="IPR002178">
    <property type="entry name" value="PTS_EIIA_type-2_dom"/>
</dbReference>
<dbReference type="GO" id="GO:0008982">
    <property type="term" value="F:protein-N(PI)-phosphohistidine-sugar phosphotransferase activity"/>
    <property type="evidence" value="ECO:0007669"/>
    <property type="project" value="InterPro"/>
</dbReference>
<evidence type="ECO:0000313" key="9">
    <source>
        <dbReference type="Proteomes" id="UP000077280"/>
    </source>
</evidence>
<reference evidence="8 9" key="1">
    <citation type="submission" date="2016-05" db="EMBL/GenBank/DDBJ databases">
        <title>Draft genome sequence of Pediococcus parvulus 2.6, a probiotic beta-glucan producer strain.</title>
        <authorList>
            <person name="Mohedano M.L."/>
            <person name="Perez-Ramos A."/>
            <person name="Duenas M.T."/>
            <person name="Lamontanara A."/>
            <person name="Orru L."/>
            <person name="Spano G."/>
            <person name="Capozzi V."/>
            <person name="Lopez P."/>
        </authorList>
    </citation>
    <scope>NUCLEOTIDE SEQUENCE [LARGE SCALE GENOMIC DNA]</scope>
    <source>
        <strain evidence="8 9">2.6</strain>
    </source>
</reference>
<gene>
    <name evidence="8" type="ORF">A7K95_03095</name>
    <name evidence="7" type="ORF">GA842_06640</name>
</gene>
<reference evidence="7" key="2">
    <citation type="submission" date="2019-10" db="EMBL/GenBank/DDBJ databases">
        <title>Malate fermentation in French cider.</title>
        <authorList>
            <person name="Cousin F.J."/>
            <person name="Medina Fernandez S."/>
            <person name="Misery B."/>
            <person name="Laplace J.-M."/>
            <person name="Cretenet M."/>
        </authorList>
    </citation>
    <scope>NUCLEOTIDE SEQUENCE</scope>
    <source>
        <strain evidence="7">UCMA15901</strain>
    </source>
</reference>
<dbReference type="NCBIfam" id="TIGR00848">
    <property type="entry name" value="fruA"/>
    <property type="match status" value="1"/>
</dbReference>
<dbReference type="Pfam" id="PF00359">
    <property type="entry name" value="PTS_EIIA_2"/>
    <property type="match status" value="1"/>
</dbReference>
<name>A0AAP5TDD9_9LACO</name>
<dbReference type="EMBL" id="LXND01000022">
    <property type="protein sequence ID" value="OAD64791.1"/>
    <property type="molecule type" value="Genomic_DNA"/>
</dbReference>
<dbReference type="Proteomes" id="UP001275867">
    <property type="component" value="Unassembled WGS sequence"/>
</dbReference>
<dbReference type="Proteomes" id="UP000077280">
    <property type="component" value="Unassembled WGS sequence"/>
</dbReference>
<dbReference type="SUPFAM" id="SSF55804">
    <property type="entry name" value="Phoshotransferase/anion transport protein"/>
    <property type="match status" value="1"/>
</dbReference>
<keyword evidence="3 7" id="KW-0762">Sugar transport</keyword>
<evidence type="ECO:0000256" key="1">
    <source>
        <dbReference type="ARBA" id="ARBA00022448"/>
    </source>
</evidence>
<dbReference type="InterPro" id="IPR051541">
    <property type="entry name" value="PTS_SugarTrans_NitroReg"/>
</dbReference>
<dbReference type="InterPro" id="IPR016152">
    <property type="entry name" value="PTrfase/Anion_transptr"/>
</dbReference>
<dbReference type="InterPro" id="IPR004715">
    <property type="entry name" value="PTS_IIA_fruc"/>
</dbReference>
<keyword evidence="5" id="KW-0598">Phosphotransferase system</keyword>
<dbReference type="PROSITE" id="PS51094">
    <property type="entry name" value="PTS_EIIA_TYPE_2"/>
    <property type="match status" value="1"/>
</dbReference>
<dbReference type="GO" id="GO:0016020">
    <property type="term" value="C:membrane"/>
    <property type="evidence" value="ECO:0007669"/>
    <property type="project" value="InterPro"/>
</dbReference>
<dbReference type="EMBL" id="WERX01000019">
    <property type="protein sequence ID" value="MDV7694556.1"/>
    <property type="molecule type" value="Genomic_DNA"/>
</dbReference>
<dbReference type="Gene3D" id="3.40.930.10">
    <property type="entry name" value="Mannitol-specific EII, Chain A"/>
    <property type="match status" value="1"/>
</dbReference>
<evidence type="ECO:0000256" key="2">
    <source>
        <dbReference type="ARBA" id="ARBA00022553"/>
    </source>
</evidence>